<evidence type="ECO:0000313" key="2">
    <source>
        <dbReference type="Proteomes" id="UP000324222"/>
    </source>
</evidence>
<sequence>MTQQPTPHVLGIWIKLRPLMFDPSLSQMKNHAEMVETKVVGLNLELGDEYKNKPNTVKFPGQNATHLYMPIPSSCTHVVPKCAETDGTSRGDCPVSSSPHSCMFGALANTATFYGERTQEGTFKITSTLLS</sequence>
<proteinExistence type="predicted"/>
<dbReference type="EMBL" id="VSRR010048891">
    <property type="protein sequence ID" value="MPC78614.1"/>
    <property type="molecule type" value="Genomic_DNA"/>
</dbReference>
<keyword evidence="2" id="KW-1185">Reference proteome</keyword>
<accession>A0A5B7ID61</accession>
<evidence type="ECO:0000313" key="1">
    <source>
        <dbReference type="EMBL" id="MPC78614.1"/>
    </source>
</evidence>
<comment type="caution">
    <text evidence="1">The sequence shown here is derived from an EMBL/GenBank/DDBJ whole genome shotgun (WGS) entry which is preliminary data.</text>
</comment>
<dbReference type="AlphaFoldDB" id="A0A5B7ID61"/>
<protein>
    <submittedName>
        <fullName evidence="1">Uncharacterized protein</fullName>
    </submittedName>
</protein>
<dbReference type="Proteomes" id="UP000324222">
    <property type="component" value="Unassembled WGS sequence"/>
</dbReference>
<name>A0A5B7ID61_PORTR</name>
<reference evidence="1 2" key="1">
    <citation type="submission" date="2019-05" db="EMBL/GenBank/DDBJ databases">
        <title>Another draft genome of Portunus trituberculatus and its Hox gene families provides insights of decapod evolution.</title>
        <authorList>
            <person name="Jeong J.-H."/>
            <person name="Song I."/>
            <person name="Kim S."/>
            <person name="Choi T."/>
            <person name="Kim D."/>
            <person name="Ryu S."/>
            <person name="Kim W."/>
        </authorList>
    </citation>
    <scope>NUCLEOTIDE SEQUENCE [LARGE SCALE GENOMIC DNA]</scope>
    <source>
        <tissue evidence="1">Muscle</tissue>
    </source>
</reference>
<organism evidence="1 2">
    <name type="scientific">Portunus trituberculatus</name>
    <name type="common">Swimming crab</name>
    <name type="synonym">Neptunus trituberculatus</name>
    <dbReference type="NCBI Taxonomy" id="210409"/>
    <lineage>
        <taxon>Eukaryota</taxon>
        <taxon>Metazoa</taxon>
        <taxon>Ecdysozoa</taxon>
        <taxon>Arthropoda</taxon>
        <taxon>Crustacea</taxon>
        <taxon>Multicrustacea</taxon>
        <taxon>Malacostraca</taxon>
        <taxon>Eumalacostraca</taxon>
        <taxon>Eucarida</taxon>
        <taxon>Decapoda</taxon>
        <taxon>Pleocyemata</taxon>
        <taxon>Brachyura</taxon>
        <taxon>Eubrachyura</taxon>
        <taxon>Portunoidea</taxon>
        <taxon>Portunidae</taxon>
        <taxon>Portuninae</taxon>
        <taxon>Portunus</taxon>
    </lineage>
</organism>
<gene>
    <name evidence="1" type="ORF">E2C01_073106</name>
</gene>